<proteinExistence type="predicted"/>
<evidence type="ECO:0000313" key="2">
    <source>
        <dbReference type="Proteomes" id="UP000663929"/>
    </source>
</evidence>
<dbReference type="RefSeq" id="WP_237379662.1">
    <property type="nucleotide sequence ID" value="NZ_CP071793.1"/>
</dbReference>
<accession>A0A8A4TMC7</accession>
<evidence type="ECO:0000313" key="1">
    <source>
        <dbReference type="EMBL" id="QTD50031.1"/>
    </source>
</evidence>
<dbReference type="Proteomes" id="UP000663929">
    <property type="component" value="Chromosome"/>
</dbReference>
<organism evidence="1 2">
    <name type="scientific">Sulfidibacter corallicola</name>
    <dbReference type="NCBI Taxonomy" id="2818388"/>
    <lineage>
        <taxon>Bacteria</taxon>
        <taxon>Pseudomonadati</taxon>
        <taxon>Acidobacteriota</taxon>
        <taxon>Holophagae</taxon>
        <taxon>Acanthopleuribacterales</taxon>
        <taxon>Acanthopleuribacteraceae</taxon>
        <taxon>Sulfidibacter</taxon>
    </lineage>
</organism>
<gene>
    <name evidence="1" type="ORF">J3U87_30985</name>
</gene>
<dbReference type="AlphaFoldDB" id="A0A8A4TMC7"/>
<dbReference type="KEGG" id="scor:J3U87_30985"/>
<dbReference type="EMBL" id="CP071793">
    <property type="protein sequence ID" value="QTD50031.1"/>
    <property type="molecule type" value="Genomic_DNA"/>
</dbReference>
<protein>
    <submittedName>
        <fullName evidence="1">Uncharacterized protein</fullName>
    </submittedName>
</protein>
<sequence>MEKYEIGCDELLRSRHVREASSVWKQECQLEMRGPVIDAVQPEKPK</sequence>
<name>A0A8A4TMC7_SULCO</name>
<reference evidence="1" key="1">
    <citation type="submission" date="2021-03" db="EMBL/GenBank/DDBJ databases">
        <title>Acanthopleuribacteraceae sp. M133.</title>
        <authorList>
            <person name="Wang G."/>
        </authorList>
    </citation>
    <scope>NUCLEOTIDE SEQUENCE</scope>
    <source>
        <strain evidence="1">M133</strain>
    </source>
</reference>
<keyword evidence="2" id="KW-1185">Reference proteome</keyword>